<evidence type="ECO:0000256" key="1">
    <source>
        <dbReference type="SAM" id="MobiDB-lite"/>
    </source>
</evidence>
<name>E2A334_CAMFO</name>
<dbReference type="Proteomes" id="UP000000311">
    <property type="component" value="Unassembled WGS sequence"/>
</dbReference>
<gene>
    <name evidence="2" type="ORF">EAG_15978</name>
</gene>
<feature type="region of interest" description="Disordered" evidence="1">
    <location>
        <begin position="416"/>
        <end position="438"/>
    </location>
</feature>
<proteinExistence type="predicted"/>
<protein>
    <submittedName>
        <fullName evidence="2">Uncharacterized protein</fullName>
    </submittedName>
</protein>
<evidence type="ECO:0000313" key="3">
    <source>
        <dbReference type="Proteomes" id="UP000000311"/>
    </source>
</evidence>
<dbReference type="AlphaFoldDB" id="E2A334"/>
<reference evidence="2 3" key="1">
    <citation type="journal article" date="2010" name="Science">
        <title>Genomic comparison of the ants Camponotus floridanus and Harpegnathos saltator.</title>
        <authorList>
            <person name="Bonasio R."/>
            <person name="Zhang G."/>
            <person name="Ye C."/>
            <person name="Mutti N.S."/>
            <person name="Fang X."/>
            <person name="Qin N."/>
            <person name="Donahue G."/>
            <person name="Yang P."/>
            <person name="Li Q."/>
            <person name="Li C."/>
            <person name="Zhang P."/>
            <person name="Huang Z."/>
            <person name="Berger S.L."/>
            <person name="Reinberg D."/>
            <person name="Wang J."/>
            <person name="Liebig J."/>
        </authorList>
    </citation>
    <scope>NUCLEOTIDE SEQUENCE [LARGE SCALE GENOMIC DNA]</scope>
    <source>
        <strain evidence="3">C129</strain>
    </source>
</reference>
<sequence>MTRIMELAHKKINGSQMAVHRLVEISRAARDAGILNAAVKSVIYDQAKWNEARDLQLADRPRFHNLFATRLDPPCSAQHLLRPPSPQSFIFQNFGTRLQKRNRRPVRNACWHRAPGLRNGDENMRNNRVGDYVLRQHCAKDREKGSPAMQSILVRFDVASFACEFVTCYEFRARHINVMPPRNIVIGDAYTSVSCRLLVLRRRIIRITALISSNDSPYGRSREQVLHASCVTVGLKGKILPRGCAFALAGPSRAVNGRQKDRGRTFIRHKSNYARNTAIQDKAHKREGGCEFFAHHLDIIHRYKLYIRKYVHEINKLAERRINIQDFITRKSYTDLWLVSYEEDVALSSEHGWVETYTSTLKNRKNRDPSWNQRIRSVPLFRKERPSPSPPVLLPIVTGHEFLHREKCILYSTSRMKQTPQQSGPHQMQSASLNILAE</sequence>
<dbReference type="InParanoid" id="E2A334"/>
<dbReference type="EMBL" id="GL436272">
    <property type="protein sequence ID" value="EFN72137.1"/>
    <property type="molecule type" value="Genomic_DNA"/>
</dbReference>
<keyword evidence="3" id="KW-1185">Reference proteome</keyword>
<accession>E2A334</accession>
<evidence type="ECO:0000313" key="2">
    <source>
        <dbReference type="EMBL" id="EFN72137.1"/>
    </source>
</evidence>
<organism evidence="3">
    <name type="scientific">Camponotus floridanus</name>
    <name type="common">Florida carpenter ant</name>
    <dbReference type="NCBI Taxonomy" id="104421"/>
    <lineage>
        <taxon>Eukaryota</taxon>
        <taxon>Metazoa</taxon>
        <taxon>Ecdysozoa</taxon>
        <taxon>Arthropoda</taxon>
        <taxon>Hexapoda</taxon>
        <taxon>Insecta</taxon>
        <taxon>Pterygota</taxon>
        <taxon>Neoptera</taxon>
        <taxon>Endopterygota</taxon>
        <taxon>Hymenoptera</taxon>
        <taxon>Apocrita</taxon>
        <taxon>Aculeata</taxon>
        <taxon>Formicoidea</taxon>
        <taxon>Formicidae</taxon>
        <taxon>Formicinae</taxon>
        <taxon>Camponotus</taxon>
    </lineage>
</organism>